<dbReference type="InterPro" id="IPR015813">
    <property type="entry name" value="Pyrv/PenolPyrv_kinase-like_dom"/>
</dbReference>
<keyword evidence="2" id="KW-0456">Lyase</keyword>
<reference evidence="2 3" key="1">
    <citation type="journal article" date="2015" name="Genome Announc.">
        <title>Draft Genome Sequences of Marine Isolates of Thalassomonas viridans and Thalassomonas actiniarum.</title>
        <authorList>
            <person name="Olonade I."/>
            <person name="van Zyl L.J."/>
            <person name="Trindade M."/>
        </authorList>
    </citation>
    <scope>NUCLEOTIDE SEQUENCE [LARGE SCALE GENOMIC DNA]</scope>
    <source>
        <strain evidence="2 3">A5K-106</strain>
    </source>
</reference>
<dbReference type="PANTHER" id="PTHR42905">
    <property type="entry name" value="PHOSPHOENOLPYRUVATE CARBOXYLASE"/>
    <property type="match status" value="1"/>
</dbReference>
<evidence type="ECO:0000313" key="3">
    <source>
        <dbReference type="Proteomes" id="UP000032568"/>
    </source>
</evidence>
<dbReference type="KEGG" id="tact:SG35_026845"/>
<proteinExistence type="predicted"/>
<dbReference type="Proteomes" id="UP000032568">
    <property type="component" value="Chromosome"/>
</dbReference>
<organism evidence="2 3">
    <name type="scientific">Thalassomonas actiniarum</name>
    <dbReference type="NCBI Taxonomy" id="485447"/>
    <lineage>
        <taxon>Bacteria</taxon>
        <taxon>Pseudomonadati</taxon>
        <taxon>Pseudomonadota</taxon>
        <taxon>Gammaproteobacteria</taxon>
        <taxon>Alteromonadales</taxon>
        <taxon>Colwelliaceae</taxon>
        <taxon>Thalassomonas</taxon>
    </lineage>
</organism>
<dbReference type="GO" id="GO:0016829">
    <property type="term" value="F:lyase activity"/>
    <property type="evidence" value="ECO:0007669"/>
    <property type="project" value="UniProtKB-KW"/>
</dbReference>
<dbReference type="SMR" id="A0AAE9YR71"/>
<dbReference type="Pfam" id="PF13714">
    <property type="entry name" value="PEP_mutase"/>
    <property type="match status" value="1"/>
</dbReference>
<evidence type="ECO:0000313" key="2">
    <source>
        <dbReference type="EMBL" id="WDD98804.1"/>
    </source>
</evidence>
<dbReference type="EMBL" id="CP059735">
    <property type="protein sequence ID" value="WDD98804.1"/>
    <property type="molecule type" value="Genomic_DNA"/>
</dbReference>
<keyword evidence="1" id="KW-0479">Metal-binding</keyword>
<reference evidence="2 3" key="2">
    <citation type="journal article" date="2022" name="Mar. Drugs">
        <title>Bioassay-Guided Fractionation Leads to the Detection of Cholic Acid Generated by the Rare Thalassomonas sp.</title>
        <authorList>
            <person name="Pheiffer F."/>
            <person name="Schneider Y.K."/>
            <person name="Hansen E.H."/>
            <person name="Andersen J.H."/>
            <person name="Isaksson J."/>
            <person name="Busche T."/>
            <person name="R C."/>
            <person name="Kalinowski J."/>
            <person name="Zyl L.V."/>
            <person name="Trindade M."/>
        </authorList>
    </citation>
    <scope>NUCLEOTIDE SEQUENCE [LARGE SCALE GENOMIC DNA]</scope>
    <source>
        <strain evidence="2 3">A5K-106</strain>
    </source>
</reference>
<keyword evidence="3" id="KW-1185">Reference proteome</keyword>
<accession>A0AAE9YR71</accession>
<evidence type="ECO:0000256" key="1">
    <source>
        <dbReference type="ARBA" id="ARBA00022723"/>
    </source>
</evidence>
<protein>
    <submittedName>
        <fullName evidence="2">Isocitrate lyase/phosphoenolpyruvate mutase family protein</fullName>
    </submittedName>
</protein>
<dbReference type="PANTHER" id="PTHR42905:SF16">
    <property type="entry name" value="CARBOXYPHOSPHONOENOLPYRUVATE PHOSPHONOMUTASE-LIKE PROTEIN (AFU_ORTHOLOGUE AFUA_5G07230)"/>
    <property type="match status" value="1"/>
</dbReference>
<dbReference type="RefSeq" id="WP_044834200.1">
    <property type="nucleotide sequence ID" value="NZ_CP059735.1"/>
</dbReference>
<dbReference type="GO" id="GO:0046872">
    <property type="term" value="F:metal ion binding"/>
    <property type="evidence" value="ECO:0007669"/>
    <property type="project" value="UniProtKB-KW"/>
</dbReference>
<dbReference type="Gene3D" id="3.20.20.60">
    <property type="entry name" value="Phosphoenolpyruvate-binding domains"/>
    <property type="match status" value="1"/>
</dbReference>
<dbReference type="AlphaFoldDB" id="A0AAE9YR71"/>
<sequence>MKKNIAAFNALHQQQQVLCLGNAWDLLSALVLEQAGFKAIGTTSWGAANALGYKDGEQISFEQVLTLAKNIIANVSVPVTVDIEAGFATEAAEIADNVLKLADLGAAGINIEDSLKHEAGLRAQPDHCHVLEKIRLTLDSKGYQDFFINARTDTYLQLTQPLAATISRGQAYIDSGASGLFVPGLSQADDIRAVVAAIKAPLNVMSLPNLTDVAALQQLGVKRFSIGNALSDATVAFIENQAHQLLEQKNSAGLYDHPDVKTLFK</sequence>
<gene>
    <name evidence="2" type="ORF">SG35_026845</name>
</gene>
<name>A0AAE9YR71_9GAMM</name>
<dbReference type="CDD" id="cd00377">
    <property type="entry name" value="ICL_PEPM"/>
    <property type="match status" value="1"/>
</dbReference>
<dbReference type="InterPro" id="IPR040442">
    <property type="entry name" value="Pyrv_kinase-like_dom_sf"/>
</dbReference>
<dbReference type="InterPro" id="IPR039556">
    <property type="entry name" value="ICL/PEPM"/>
</dbReference>
<dbReference type="SUPFAM" id="SSF51621">
    <property type="entry name" value="Phosphoenolpyruvate/pyruvate domain"/>
    <property type="match status" value="1"/>
</dbReference>